<dbReference type="GeneID" id="30197993"/>
<dbReference type="Proteomes" id="UP000094112">
    <property type="component" value="Unassembled WGS sequence"/>
</dbReference>
<keyword evidence="5" id="KW-1015">Disulfide bond</keyword>
<feature type="disulfide bond" evidence="5">
    <location>
        <begin position="270"/>
        <end position="283"/>
    </location>
</feature>
<feature type="disulfide bond" evidence="5">
    <location>
        <begin position="456"/>
        <end position="464"/>
    </location>
</feature>
<proteinExistence type="inferred from homology"/>
<dbReference type="PIRSF" id="PIRSF000894">
    <property type="entry name" value="Acid_phosphatase"/>
    <property type="match status" value="1"/>
</dbReference>
<protein>
    <submittedName>
        <fullName evidence="6">Uncharacterized protein</fullName>
    </submittedName>
</protein>
<dbReference type="EMBL" id="KV454211">
    <property type="protein sequence ID" value="ODQ58708.1"/>
    <property type="molecule type" value="Genomic_DNA"/>
</dbReference>
<dbReference type="PANTHER" id="PTHR20963">
    <property type="entry name" value="MULTIPLE INOSITOL POLYPHOSPHATE PHOSPHATASE-RELATED"/>
    <property type="match status" value="1"/>
</dbReference>
<evidence type="ECO:0000256" key="3">
    <source>
        <dbReference type="ARBA" id="ARBA00023180"/>
    </source>
</evidence>
<evidence type="ECO:0000313" key="7">
    <source>
        <dbReference type="Proteomes" id="UP000094112"/>
    </source>
</evidence>
<accession>A0A1E3P046</accession>
<evidence type="ECO:0000256" key="2">
    <source>
        <dbReference type="ARBA" id="ARBA00022801"/>
    </source>
</evidence>
<feature type="active site" description="Nucleophile" evidence="4">
    <location>
        <position position="92"/>
    </location>
</feature>
<dbReference type="InterPro" id="IPR033379">
    <property type="entry name" value="Acid_Pase_AS"/>
</dbReference>
<dbReference type="PANTHER" id="PTHR20963:SF43">
    <property type="entry name" value="PUTATIVE (AFU_ORTHOLOGUE AFUA_7G01240)-RELATED"/>
    <property type="match status" value="1"/>
</dbReference>
<dbReference type="CDD" id="cd07061">
    <property type="entry name" value="HP_HAP_like"/>
    <property type="match status" value="1"/>
</dbReference>
<reference evidence="6 7" key="1">
    <citation type="journal article" date="2016" name="Proc. Natl. Acad. Sci. U.S.A.">
        <title>Comparative genomics of biotechnologically important yeasts.</title>
        <authorList>
            <person name="Riley R."/>
            <person name="Haridas S."/>
            <person name="Wolfe K.H."/>
            <person name="Lopes M.R."/>
            <person name="Hittinger C.T."/>
            <person name="Goeker M."/>
            <person name="Salamov A.A."/>
            <person name="Wisecaver J.H."/>
            <person name="Long T.M."/>
            <person name="Calvey C.H."/>
            <person name="Aerts A.L."/>
            <person name="Barry K.W."/>
            <person name="Choi C."/>
            <person name="Clum A."/>
            <person name="Coughlan A.Y."/>
            <person name="Deshpande S."/>
            <person name="Douglass A.P."/>
            <person name="Hanson S.J."/>
            <person name="Klenk H.-P."/>
            <person name="LaButti K.M."/>
            <person name="Lapidus A."/>
            <person name="Lindquist E.A."/>
            <person name="Lipzen A.M."/>
            <person name="Meier-Kolthoff J.P."/>
            <person name="Ohm R.A."/>
            <person name="Otillar R.P."/>
            <person name="Pangilinan J.L."/>
            <person name="Peng Y."/>
            <person name="Rokas A."/>
            <person name="Rosa C.A."/>
            <person name="Scheuner C."/>
            <person name="Sibirny A.A."/>
            <person name="Slot J.C."/>
            <person name="Stielow J.B."/>
            <person name="Sun H."/>
            <person name="Kurtzman C.P."/>
            <person name="Blackwell M."/>
            <person name="Grigoriev I.V."/>
            <person name="Jeffries T.W."/>
        </authorList>
    </citation>
    <scope>NUCLEOTIDE SEQUENCE [LARGE SCALE GENOMIC DNA]</scope>
    <source>
        <strain evidence="7">ATCC 58044 / CBS 1984 / NCYC 433 / NRRL Y-366-8</strain>
    </source>
</reference>
<comment type="similarity">
    <text evidence="1">Belongs to the histidine acid phosphatase family.</text>
</comment>
<sequence length="490" mass="55687">YLGPTSTGKAPFLAQTDNIGAIATGVPTKHYNYPNPIETSVQSFDHKDDDQNIFQMMGTLSPYFVSEDGWGVYNYALPGQCSIKQLHFVQRHGSRAPDSPFKFPERLRYAKGNGTFNAHGDLEFLNKWEYKEGVNILTTLGNNQLFNNGVKSFFRYGELFDWENFDKIVTRSTTEERMTMTAEYFLTGFFGLDWQKYADLELLIEEAGFNNSLAAWDMCENNGHTYGKIGYEQIANFTAKYLSDAVQRFNTNVQGFNFTTSDLYELQKICAYETNNIGFSKFCGLFSQKEWENYGYYQSVSNYVSSSFGNPQGRALGAGWVEEFTDRLTNQTYNASTQAEQNSTLDSDPIFFPLDQSIYMDFTHDSQIVGILTALGFEQFKTNWTFKGPEQDTHLFDISKITPFAAQLAFEVIECDSKVPVDRSAESEEGSSSTKYVHAILNDNTLSLSANIPEYCESRVDGWCEFDKFVEYLETLYGTANYDFACTGDY</sequence>
<dbReference type="Gene3D" id="3.40.50.1240">
    <property type="entry name" value="Phosphoglycerate mutase-like"/>
    <property type="match status" value="1"/>
</dbReference>
<keyword evidence="3" id="KW-0325">Glycoprotein</keyword>
<feature type="non-terminal residue" evidence="6">
    <location>
        <position position="1"/>
    </location>
</feature>
<evidence type="ECO:0000256" key="1">
    <source>
        <dbReference type="ARBA" id="ARBA00005375"/>
    </source>
</evidence>
<feature type="disulfide bond" evidence="5">
    <location>
        <begin position="81"/>
        <end position="415"/>
    </location>
</feature>
<organism evidence="6 7">
    <name type="scientific">Wickerhamomyces anomalus (strain ATCC 58044 / CBS 1984 / NCYC 433 / NRRL Y-366-8)</name>
    <name type="common">Yeast</name>
    <name type="synonym">Hansenula anomala</name>
    <dbReference type="NCBI Taxonomy" id="683960"/>
    <lineage>
        <taxon>Eukaryota</taxon>
        <taxon>Fungi</taxon>
        <taxon>Dikarya</taxon>
        <taxon>Ascomycota</taxon>
        <taxon>Saccharomycotina</taxon>
        <taxon>Saccharomycetes</taxon>
        <taxon>Phaffomycetales</taxon>
        <taxon>Wickerhamomycetaceae</taxon>
        <taxon>Wickerhamomyces</taxon>
    </lineage>
</organism>
<keyword evidence="2" id="KW-0378">Hydrolase</keyword>
<evidence type="ECO:0000256" key="5">
    <source>
        <dbReference type="PIRSR" id="PIRSR000894-2"/>
    </source>
</evidence>
<dbReference type="AlphaFoldDB" id="A0A1E3P046"/>
<dbReference type="Pfam" id="PF00328">
    <property type="entry name" value="His_Phos_2"/>
    <property type="match status" value="1"/>
</dbReference>
<gene>
    <name evidence="6" type="ORF">WICANDRAFT_17527</name>
</gene>
<feature type="non-terminal residue" evidence="6">
    <location>
        <position position="490"/>
    </location>
</feature>
<dbReference type="RefSeq" id="XP_019037915.1">
    <property type="nucleotide sequence ID" value="XM_019180747.1"/>
</dbReference>
<evidence type="ECO:0000313" key="6">
    <source>
        <dbReference type="EMBL" id="ODQ58708.1"/>
    </source>
</evidence>
<dbReference type="OrthoDB" id="6509975at2759"/>
<dbReference type="SUPFAM" id="SSF53254">
    <property type="entry name" value="Phosphoglycerate mutase-like"/>
    <property type="match status" value="1"/>
</dbReference>
<dbReference type="InterPro" id="IPR029033">
    <property type="entry name" value="His_PPase_superfam"/>
</dbReference>
<dbReference type="STRING" id="683960.A0A1E3P046"/>
<feature type="active site" description="Proton donor" evidence="4">
    <location>
        <position position="365"/>
    </location>
</feature>
<dbReference type="InterPro" id="IPR016274">
    <property type="entry name" value="Histidine_acid_Pase_euk"/>
</dbReference>
<dbReference type="InterPro" id="IPR000560">
    <property type="entry name" value="His_Pase_clade-2"/>
</dbReference>
<evidence type="ECO:0000256" key="4">
    <source>
        <dbReference type="PIRSR" id="PIRSR000894-1"/>
    </source>
</evidence>
<dbReference type="GO" id="GO:0003993">
    <property type="term" value="F:acid phosphatase activity"/>
    <property type="evidence" value="ECO:0007669"/>
    <property type="project" value="TreeGrafter"/>
</dbReference>
<dbReference type="PROSITE" id="PS00616">
    <property type="entry name" value="HIS_ACID_PHOSPHAT_1"/>
    <property type="match status" value="1"/>
</dbReference>
<keyword evidence="7" id="KW-1185">Reference proteome</keyword>
<dbReference type="PROSITE" id="PS00778">
    <property type="entry name" value="HIS_ACID_PHOSPHAT_2"/>
    <property type="match status" value="1"/>
</dbReference>
<name>A0A1E3P046_WICAA</name>